<evidence type="ECO:0000256" key="1">
    <source>
        <dbReference type="SAM" id="MobiDB-lite"/>
    </source>
</evidence>
<dbReference type="GO" id="GO:0006508">
    <property type="term" value="P:proteolysis"/>
    <property type="evidence" value="ECO:0007669"/>
    <property type="project" value="InterPro"/>
</dbReference>
<dbReference type="InterPro" id="IPR037219">
    <property type="entry name" value="Peptidase_M41-like"/>
</dbReference>
<dbReference type="Proteomes" id="UP000075714">
    <property type="component" value="Unassembled WGS sequence"/>
</dbReference>
<gene>
    <name evidence="2" type="ORF">GPECTOR_915g175</name>
</gene>
<sequence length="156" mass="17003">MTRGRLLDRIRLALAGGLAVREALGEETNFLAADLKRATRMARKFVFYYGFSDVAGGGITTWANQPYSGDFLIGQQRARKVVSTDAMDAFADWPTQHEDFRWPYGVEWLNDAYPVPYWVRKQEEDEQEGKGVVSARGQPALAAAGGGGGGASGGQL</sequence>
<protein>
    <submittedName>
        <fullName evidence="2">Uncharacterized protein</fullName>
    </submittedName>
</protein>
<feature type="compositionally biased region" description="Gly residues" evidence="1">
    <location>
        <begin position="144"/>
        <end position="156"/>
    </location>
</feature>
<evidence type="ECO:0000313" key="3">
    <source>
        <dbReference type="Proteomes" id="UP000075714"/>
    </source>
</evidence>
<reference evidence="3" key="1">
    <citation type="journal article" date="2016" name="Nat. Commun.">
        <title>The Gonium pectorale genome demonstrates co-option of cell cycle regulation during the evolution of multicellularity.</title>
        <authorList>
            <person name="Hanschen E.R."/>
            <person name="Marriage T.N."/>
            <person name="Ferris P.J."/>
            <person name="Hamaji T."/>
            <person name="Toyoda A."/>
            <person name="Fujiyama A."/>
            <person name="Neme R."/>
            <person name="Noguchi H."/>
            <person name="Minakuchi Y."/>
            <person name="Suzuki M."/>
            <person name="Kawai-Toyooka H."/>
            <person name="Smith D.R."/>
            <person name="Sparks H."/>
            <person name="Anderson J."/>
            <person name="Bakaric R."/>
            <person name="Luria V."/>
            <person name="Karger A."/>
            <person name="Kirschner M.W."/>
            <person name="Durand P.M."/>
            <person name="Michod R.E."/>
            <person name="Nozaki H."/>
            <person name="Olson B.J."/>
        </authorList>
    </citation>
    <scope>NUCLEOTIDE SEQUENCE [LARGE SCALE GENOMIC DNA]</scope>
    <source>
        <strain evidence="3">NIES-2863</strain>
    </source>
</reference>
<dbReference type="STRING" id="33097.A0A150FVI7"/>
<evidence type="ECO:0000313" key="2">
    <source>
        <dbReference type="EMBL" id="KXZ41040.1"/>
    </source>
</evidence>
<keyword evidence="3" id="KW-1185">Reference proteome</keyword>
<feature type="region of interest" description="Disordered" evidence="1">
    <location>
        <begin position="128"/>
        <end position="156"/>
    </location>
</feature>
<dbReference type="AlphaFoldDB" id="A0A150FVI7"/>
<name>A0A150FVI7_GONPE</name>
<organism evidence="2 3">
    <name type="scientific">Gonium pectorale</name>
    <name type="common">Green alga</name>
    <dbReference type="NCBI Taxonomy" id="33097"/>
    <lineage>
        <taxon>Eukaryota</taxon>
        <taxon>Viridiplantae</taxon>
        <taxon>Chlorophyta</taxon>
        <taxon>core chlorophytes</taxon>
        <taxon>Chlorophyceae</taxon>
        <taxon>CS clade</taxon>
        <taxon>Chlamydomonadales</taxon>
        <taxon>Volvocaceae</taxon>
        <taxon>Gonium</taxon>
    </lineage>
</organism>
<dbReference type="GO" id="GO:0004222">
    <property type="term" value="F:metalloendopeptidase activity"/>
    <property type="evidence" value="ECO:0007669"/>
    <property type="project" value="InterPro"/>
</dbReference>
<comment type="caution">
    <text evidence="2">The sequence shown here is derived from an EMBL/GenBank/DDBJ whole genome shotgun (WGS) entry which is preliminary data.</text>
</comment>
<dbReference type="GO" id="GO:0005524">
    <property type="term" value="F:ATP binding"/>
    <property type="evidence" value="ECO:0007669"/>
    <property type="project" value="InterPro"/>
</dbReference>
<dbReference type="GO" id="GO:0004176">
    <property type="term" value="F:ATP-dependent peptidase activity"/>
    <property type="evidence" value="ECO:0007669"/>
    <property type="project" value="InterPro"/>
</dbReference>
<dbReference type="OrthoDB" id="2016698at2759"/>
<dbReference type="Gene3D" id="1.20.58.760">
    <property type="entry name" value="Peptidase M41"/>
    <property type="match status" value="1"/>
</dbReference>
<proteinExistence type="predicted"/>
<accession>A0A150FVI7</accession>
<dbReference type="EMBL" id="LSYV01000911">
    <property type="protein sequence ID" value="KXZ41040.1"/>
    <property type="molecule type" value="Genomic_DNA"/>
</dbReference>
<dbReference type="SUPFAM" id="SSF140990">
    <property type="entry name" value="FtsH protease domain-like"/>
    <property type="match status" value="1"/>
</dbReference>